<dbReference type="Pfam" id="PF00069">
    <property type="entry name" value="Pkinase"/>
    <property type="match status" value="1"/>
</dbReference>
<dbReference type="GO" id="GO:0005524">
    <property type="term" value="F:ATP binding"/>
    <property type="evidence" value="ECO:0007669"/>
    <property type="project" value="UniProtKB-KW"/>
</dbReference>
<comment type="caution">
    <text evidence="5">The sequence shown here is derived from an EMBL/GenBank/DDBJ whole genome shotgun (WGS) entry which is preliminary data.</text>
</comment>
<proteinExistence type="predicted"/>
<keyword evidence="6" id="KW-1185">Reference proteome</keyword>
<dbReference type="GO" id="GO:0004672">
    <property type="term" value="F:protein kinase activity"/>
    <property type="evidence" value="ECO:0007669"/>
    <property type="project" value="InterPro"/>
</dbReference>
<keyword evidence="2" id="KW-0547">Nucleotide-binding</keyword>
<evidence type="ECO:0000256" key="3">
    <source>
        <dbReference type="ARBA" id="ARBA00022840"/>
    </source>
</evidence>
<dbReference type="Gene3D" id="1.10.510.10">
    <property type="entry name" value="Transferase(Phosphotransferase) domain 1"/>
    <property type="match status" value="1"/>
</dbReference>
<dbReference type="InterPro" id="IPR011009">
    <property type="entry name" value="Kinase-like_dom_sf"/>
</dbReference>
<dbReference type="InterPro" id="IPR000719">
    <property type="entry name" value="Prot_kinase_dom"/>
</dbReference>
<dbReference type="Proteomes" id="UP000654075">
    <property type="component" value="Unassembled WGS sequence"/>
</dbReference>
<evidence type="ECO:0000256" key="2">
    <source>
        <dbReference type="ARBA" id="ARBA00022741"/>
    </source>
</evidence>
<reference evidence="5" key="1">
    <citation type="submission" date="2021-02" db="EMBL/GenBank/DDBJ databases">
        <authorList>
            <person name="Dougan E. K."/>
            <person name="Rhodes N."/>
            <person name="Thang M."/>
            <person name="Chan C."/>
        </authorList>
    </citation>
    <scope>NUCLEOTIDE SEQUENCE</scope>
</reference>
<keyword evidence="3" id="KW-0067">ATP-binding</keyword>
<evidence type="ECO:0000313" key="5">
    <source>
        <dbReference type="EMBL" id="CAE8606845.1"/>
    </source>
</evidence>
<evidence type="ECO:0000313" key="6">
    <source>
        <dbReference type="Proteomes" id="UP000654075"/>
    </source>
</evidence>
<name>A0A813EXY5_POLGL</name>
<feature type="domain" description="Protein kinase" evidence="4">
    <location>
        <begin position="1"/>
        <end position="232"/>
    </location>
</feature>
<sequence>VRAVKIIERGNDLGVWGNTAMFFREVDILKGLNHSNIIQYYDFFEDPLFLYVVMEFCEGGELFAKMVELRRFSGKEVARIGKQILSALEYCHSKHIVHRDIKPQNFMFADSTSTWNIKIIDFGLSCKFKDDEFLTDLCGSPHYLAPELIGQRYNCQVDMWAFGVLIYLLMYGRYPFEGKNMRDTMIKIVTEPINWKTRCELSESCVGFMQQLLDVSPRLRMTATDALGHPWIKLMTSAIEGNPADNLPEELVRDAFRKSSATKQAVDPELDKRRSAKLQKLDEDWREGIRNAHRLGKKHASKPEFVR</sequence>
<dbReference type="AlphaFoldDB" id="A0A813EXY5"/>
<gene>
    <name evidence="5" type="ORF">PGLA1383_LOCUS24809</name>
</gene>
<dbReference type="SUPFAM" id="SSF56112">
    <property type="entry name" value="Protein kinase-like (PK-like)"/>
    <property type="match status" value="1"/>
</dbReference>
<dbReference type="EMBL" id="CAJNNV010019915">
    <property type="protein sequence ID" value="CAE8606845.1"/>
    <property type="molecule type" value="Genomic_DNA"/>
</dbReference>
<dbReference type="FunFam" id="1.10.510.10:FF:000571">
    <property type="entry name" value="Maternal embryonic leucine zipper kinase"/>
    <property type="match status" value="1"/>
</dbReference>
<accession>A0A813EXY5</accession>
<dbReference type="SMART" id="SM00220">
    <property type="entry name" value="S_TKc"/>
    <property type="match status" value="1"/>
</dbReference>
<evidence type="ECO:0000256" key="1">
    <source>
        <dbReference type="ARBA" id="ARBA00011245"/>
    </source>
</evidence>
<evidence type="ECO:0000259" key="4">
    <source>
        <dbReference type="PROSITE" id="PS50011"/>
    </source>
</evidence>
<organism evidence="5 6">
    <name type="scientific">Polarella glacialis</name>
    <name type="common">Dinoflagellate</name>
    <dbReference type="NCBI Taxonomy" id="89957"/>
    <lineage>
        <taxon>Eukaryota</taxon>
        <taxon>Sar</taxon>
        <taxon>Alveolata</taxon>
        <taxon>Dinophyceae</taxon>
        <taxon>Suessiales</taxon>
        <taxon>Suessiaceae</taxon>
        <taxon>Polarella</taxon>
    </lineage>
</organism>
<dbReference type="PROSITE" id="PS00108">
    <property type="entry name" value="PROTEIN_KINASE_ST"/>
    <property type="match status" value="1"/>
</dbReference>
<dbReference type="InterPro" id="IPR008271">
    <property type="entry name" value="Ser/Thr_kinase_AS"/>
</dbReference>
<protein>
    <recommendedName>
        <fullName evidence="4">Protein kinase domain-containing protein</fullName>
    </recommendedName>
</protein>
<dbReference type="PROSITE" id="PS50011">
    <property type="entry name" value="PROTEIN_KINASE_DOM"/>
    <property type="match status" value="1"/>
</dbReference>
<feature type="non-terminal residue" evidence="5">
    <location>
        <position position="1"/>
    </location>
</feature>
<dbReference type="PANTHER" id="PTHR24347">
    <property type="entry name" value="SERINE/THREONINE-PROTEIN KINASE"/>
    <property type="match status" value="1"/>
</dbReference>
<comment type="subunit">
    <text evidence="1">Monomer.</text>
</comment>
<feature type="non-terminal residue" evidence="5">
    <location>
        <position position="307"/>
    </location>
</feature>